<dbReference type="Pfam" id="PF08892">
    <property type="entry name" value="YqcI_YcgG"/>
    <property type="match status" value="1"/>
</dbReference>
<sequence>MATSPEAEQSNAASDQWIARILNIEASNAGDLPAWWRDAYHSYRKTLEQPDYPCFFGQAAERRGEMFYAFEGERPETARATMQCFVELGHDPKLRRHSLAMFCTPDPALTSHAEFLRRFWTLLQQLQEADNVPMQPADPDDPLWEFSFGGRKMFVVGTAPTYRQRRSRVVGSGIVLLFQPRELFTDLATGKPIAAEIRRQIHARMLEYDAMPVHPDIGFYGDPHNREWKQYCLPDDNTPVTGRCPFGGR</sequence>
<dbReference type="PANTHER" id="PTHR40045:SF1">
    <property type="entry name" value="YQCI_YCGG FAMILY PROTEIN"/>
    <property type="match status" value="1"/>
</dbReference>
<dbReference type="OrthoDB" id="112290at2"/>
<dbReference type="AlphaFoldDB" id="A0A158HTM4"/>
<dbReference type="InterPro" id="IPR014988">
    <property type="entry name" value="Uncharacterised_YqcI/YcgG"/>
</dbReference>
<proteinExistence type="predicted"/>
<evidence type="ECO:0000313" key="2">
    <source>
        <dbReference type="Proteomes" id="UP000054893"/>
    </source>
</evidence>
<name>A0A158HTM4_CABSO</name>
<dbReference type="RefSeq" id="WP_060858066.1">
    <property type="nucleotide sequence ID" value="NZ_FCOC02000020.1"/>
</dbReference>
<organism evidence="1 2">
    <name type="scientific">Caballeronia sordidicola</name>
    <name type="common">Burkholderia sordidicola</name>
    <dbReference type="NCBI Taxonomy" id="196367"/>
    <lineage>
        <taxon>Bacteria</taxon>
        <taxon>Pseudomonadati</taxon>
        <taxon>Pseudomonadota</taxon>
        <taxon>Betaproteobacteria</taxon>
        <taxon>Burkholderiales</taxon>
        <taxon>Burkholderiaceae</taxon>
        <taxon>Caballeronia</taxon>
    </lineage>
</organism>
<dbReference type="PANTHER" id="PTHR40045">
    <property type="entry name" value="YCGG FAMILY PROTEIN"/>
    <property type="match status" value="1"/>
</dbReference>
<dbReference type="Proteomes" id="UP000054893">
    <property type="component" value="Unassembled WGS sequence"/>
</dbReference>
<reference evidence="1 2" key="1">
    <citation type="submission" date="2016-01" db="EMBL/GenBank/DDBJ databases">
        <authorList>
            <person name="Oliw E.H."/>
        </authorList>
    </citation>
    <scope>NUCLEOTIDE SEQUENCE [LARGE SCALE GENOMIC DNA]</scope>
    <source>
        <strain evidence="1">LMG 22029</strain>
    </source>
</reference>
<protein>
    <submittedName>
        <fullName evidence="1">YqcI/YcgG family protein</fullName>
    </submittedName>
</protein>
<evidence type="ECO:0000313" key="1">
    <source>
        <dbReference type="EMBL" id="SAL47696.1"/>
    </source>
</evidence>
<accession>A0A158HTM4</accession>
<gene>
    <name evidence="1" type="ORF">AWB64_05030</name>
</gene>
<dbReference type="EMBL" id="FCOC02000020">
    <property type="protein sequence ID" value="SAL47696.1"/>
    <property type="molecule type" value="Genomic_DNA"/>
</dbReference>